<evidence type="ECO:0000256" key="10">
    <source>
        <dbReference type="PROSITE-ProRule" id="PRU10040"/>
    </source>
</evidence>
<gene>
    <name evidence="13" type="ORF">NW755_006576</name>
</gene>
<comment type="pathway">
    <text evidence="2 11">Glycan metabolism; pectin degradation; 2-dehydro-3-deoxy-D-gluconate from pectin: step 1/5.</text>
</comment>
<feature type="chain" id="PRO_5041012307" description="Pectinesterase" evidence="11">
    <location>
        <begin position="20"/>
        <end position="328"/>
    </location>
</feature>
<dbReference type="InterPro" id="IPR012334">
    <property type="entry name" value="Pectin_lyas_fold"/>
</dbReference>
<evidence type="ECO:0000256" key="1">
    <source>
        <dbReference type="ARBA" id="ARBA00004613"/>
    </source>
</evidence>
<dbReference type="EMBL" id="JAOQAV010000015">
    <property type="protein sequence ID" value="KAJ4188416.1"/>
    <property type="molecule type" value="Genomic_DNA"/>
</dbReference>
<evidence type="ECO:0000256" key="11">
    <source>
        <dbReference type="RuleBase" id="RU000589"/>
    </source>
</evidence>
<dbReference type="Gene3D" id="2.160.20.10">
    <property type="entry name" value="Single-stranded right-handed beta-helix, Pectin lyase-like"/>
    <property type="match status" value="1"/>
</dbReference>
<dbReference type="Proteomes" id="UP001152087">
    <property type="component" value="Unassembled WGS sequence"/>
</dbReference>
<evidence type="ECO:0000313" key="13">
    <source>
        <dbReference type="EMBL" id="KAJ4188416.1"/>
    </source>
</evidence>
<name>A0A9W8R6E8_9HYPO</name>
<dbReference type="GO" id="GO:0030599">
    <property type="term" value="F:pectinesterase activity"/>
    <property type="evidence" value="ECO:0007669"/>
    <property type="project" value="UniProtKB-UniRule"/>
</dbReference>
<dbReference type="PANTHER" id="PTHR31321:SF57">
    <property type="entry name" value="PECTINESTERASE 53-RELATED"/>
    <property type="match status" value="1"/>
</dbReference>
<feature type="domain" description="Pectinesterase catalytic" evidence="12">
    <location>
        <begin position="38"/>
        <end position="301"/>
    </location>
</feature>
<proteinExistence type="inferred from homology"/>
<evidence type="ECO:0000256" key="8">
    <source>
        <dbReference type="ARBA" id="ARBA00023085"/>
    </source>
</evidence>
<keyword evidence="11" id="KW-0961">Cell wall biogenesis/degradation</keyword>
<evidence type="ECO:0000256" key="7">
    <source>
        <dbReference type="ARBA" id="ARBA00022801"/>
    </source>
</evidence>
<dbReference type="GO" id="GO:0045490">
    <property type="term" value="P:pectin catabolic process"/>
    <property type="evidence" value="ECO:0007669"/>
    <property type="project" value="UniProtKB-UniRule"/>
</dbReference>
<keyword evidence="7 11" id="KW-0378">Hydrolase</keyword>
<keyword evidence="8 11" id="KW-0063">Aspartyl esterase</keyword>
<dbReference type="Pfam" id="PF01095">
    <property type="entry name" value="Pectinesterase"/>
    <property type="match status" value="1"/>
</dbReference>
<organism evidence="13 14">
    <name type="scientific">Fusarium falciforme</name>
    <dbReference type="NCBI Taxonomy" id="195108"/>
    <lineage>
        <taxon>Eukaryota</taxon>
        <taxon>Fungi</taxon>
        <taxon>Dikarya</taxon>
        <taxon>Ascomycota</taxon>
        <taxon>Pezizomycotina</taxon>
        <taxon>Sordariomycetes</taxon>
        <taxon>Hypocreomycetidae</taxon>
        <taxon>Hypocreales</taxon>
        <taxon>Nectriaceae</taxon>
        <taxon>Fusarium</taxon>
        <taxon>Fusarium solani species complex</taxon>
    </lineage>
</organism>
<feature type="signal peptide" evidence="11">
    <location>
        <begin position="1"/>
        <end position="19"/>
    </location>
</feature>
<evidence type="ECO:0000256" key="3">
    <source>
        <dbReference type="ARBA" id="ARBA00008891"/>
    </source>
</evidence>
<accession>A0A9W8R6E8</accession>
<reference evidence="13" key="1">
    <citation type="submission" date="2022-09" db="EMBL/GenBank/DDBJ databases">
        <title>Fusarium specimens isolated from Avocado Roots.</title>
        <authorList>
            <person name="Stajich J."/>
            <person name="Roper C."/>
            <person name="Heimlech-Rivalta G."/>
        </authorList>
    </citation>
    <scope>NUCLEOTIDE SEQUENCE</scope>
    <source>
        <strain evidence="13">A02</strain>
    </source>
</reference>
<dbReference type="InterPro" id="IPR033131">
    <property type="entry name" value="Pectinesterase_Asp_AS"/>
</dbReference>
<evidence type="ECO:0000256" key="9">
    <source>
        <dbReference type="ARBA" id="ARBA00047928"/>
    </source>
</evidence>
<comment type="caution">
    <text evidence="13">The sequence shown here is derived from an EMBL/GenBank/DDBJ whole genome shotgun (WGS) entry which is preliminary data.</text>
</comment>
<protein>
    <recommendedName>
        <fullName evidence="4 11">Pectinesterase</fullName>
        <ecNumber evidence="4 11">3.1.1.11</ecNumber>
    </recommendedName>
</protein>
<feature type="active site" evidence="10">
    <location>
        <position position="186"/>
    </location>
</feature>
<dbReference type="GO" id="GO:0005576">
    <property type="term" value="C:extracellular region"/>
    <property type="evidence" value="ECO:0007669"/>
    <property type="project" value="UniProtKB-SubCell"/>
</dbReference>
<evidence type="ECO:0000256" key="5">
    <source>
        <dbReference type="ARBA" id="ARBA00022525"/>
    </source>
</evidence>
<dbReference type="InterPro" id="IPR000070">
    <property type="entry name" value="Pectinesterase_cat"/>
</dbReference>
<evidence type="ECO:0000256" key="4">
    <source>
        <dbReference type="ARBA" id="ARBA00013229"/>
    </source>
</evidence>
<keyword evidence="5 11" id="KW-0964">Secreted</keyword>
<keyword evidence="14" id="KW-1185">Reference proteome</keyword>
<comment type="subcellular location">
    <subcellularLocation>
        <location evidence="1 11">Secreted</location>
    </subcellularLocation>
</comment>
<dbReference type="FunFam" id="2.160.20.10:FF:000014">
    <property type="entry name" value="Pectinesterase"/>
    <property type="match status" value="1"/>
</dbReference>
<dbReference type="GO" id="GO:0042545">
    <property type="term" value="P:cell wall modification"/>
    <property type="evidence" value="ECO:0007669"/>
    <property type="project" value="UniProtKB-UniRule"/>
</dbReference>
<dbReference type="EC" id="3.1.1.11" evidence="4 11"/>
<comment type="function">
    <text evidence="11">Involved in maceration and soft-rotting of plant tissue.</text>
</comment>
<keyword evidence="6 11" id="KW-0732">Signal</keyword>
<dbReference type="SUPFAM" id="SSF51126">
    <property type="entry name" value="Pectin lyase-like"/>
    <property type="match status" value="1"/>
</dbReference>
<evidence type="ECO:0000256" key="6">
    <source>
        <dbReference type="ARBA" id="ARBA00022729"/>
    </source>
</evidence>
<comment type="catalytic activity">
    <reaction evidence="9 11">
        <text>[(1-&gt;4)-alpha-D-galacturonosyl methyl ester](n) + n H2O = [(1-&gt;4)-alpha-D-galacturonosyl](n) + n methanol + n H(+)</text>
        <dbReference type="Rhea" id="RHEA:22380"/>
        <dbReference type="Rhea" id="RHEA-COMP:14570"/>
        <dbReference type="Rhea" id="RHEA-COMP:14573"/>
        <dbReference type="ChEBI" id="CHEBI:15377"/>
        <dbReference type="ChEBI" id="CHEBI:15378"/>
        <dbReference type="ChEBI" id="CHEBI:17790"/>
        <dbReference type="ChEBI" id="CHEBI:140522"/>
        <dbReference type="ChEBI" id="CHEBI:140523"/>
        <dbReference type="EC" id="3.1.1.11"/>
    </reaction>
</comment>
<dbReference type="PANTHER" id="PTHR31321">
    <property type="entry name" value="ACYL-COA THIOESTER HYDROLASE YBHC-RELATED"/>
    <property type="match status" value="1"/>
</dbReference>
<dbReference type="PROSITE" id="PS00503">
    <property type="entry name" value="PECTINESTERASE_2"/>
    <property type="match status" value="1"/>
</dbReference>
<sequence>MQFSLASMILSFAVLGVSCSPRTSTPSGCLSVRASGASSGEYTSLGAAVVALGTGSTSSTACIFMYPGTYEEQVVISAYKGALTLYGYSTDTSSYAGNQVTIKHSENSTVAGSDEASSTVDARGTNFKMYNIDVVNSFVGSQAIAFTSRGDQQSFYGCGFYGYQDTLFAHSGNQYYKKCLIQGAVDYIFGDASAWFEQCTIRSTAGGAITAMHRSTTSETTWYVINNSTIEAAAGYTATGGVYLGRPWGVDARVIYQYCSLSNIINAHGWNTMAPSATPIPLLRTFMEYSNSGAGATTTARQFETKATAAAGLSDLFPAGSAWIDHTY</sequence>
<evidence type="ECO:0000256" key="2">
    <source>
        <dbReference type="ARBA" id="ARBA00005184"/>
    </source>
</evidence>
<evidence type="ECO:0000259" key="12">
    <source>
        <dbReference type="Pfam" id="PF01095"/>
    </source>
</evidence>
<comment type="similarity">
    <text evidence="3">Belongs to the pectinesterase family.</text>
</comment>
<evidence type="ECO:0000313" key="14">
    <source>
        <dbReference type="Proteomes" id="UP001152087"/>
    </source>
</evidence>
<dbReference type="AlphaFoldDB" id="A0A9W8R6E8"/>
<dbReference type="InterPro" id="IPR011050">
    <property type="entry name" value="Pectin_lyase_fold/virulence"/>
</dbReference>